<dbReference type="Proteomes" id="UP001326613">
    <property type="component" value="Chromosome"/>
</dbReference>
<protein>
    <submittedName>
        <fullName evidence="1">Uncharacterized protein</fullName>
    </submittedName>
</protein>
<proteinExistence type="predicted"/>
<evidence type="ECO:0000313" key="2">
    <source>
        <dbReference type="Proteomes" id="UP001326613"/>
    </source>
</evidence>
<organism evidence="1 2">
    <name type="scientific">Candidatus Trichorickettsia mobilis</name>
    <dbReference type="NCBI Taxonomy" id="1346319"/>
    <lineage>
        <taxon>Bacteria</taxon>
        <taxon>Pseudomonadati</taxon>
        <taxon>Pseudomonadota</taxon>
        <taxon>Alphaproteobacteria</taxon>
        <taxon>Rickettsiales</taxon>
        <taxon>Rickettsiaceae</taxon>
        <taxon>Rickettsieae</taxon>
        <taxon>Candidatus Trichorickettsia</taxon>
    </lineage>
</organism>
<evidence type="ECO:0000313" key="1">
    <source>
        <dbReference type="EMBL" id="WPY00173.1"/>
    </source>
</evidence>
<keyword evidence="2" id="KW-1185">Reference proteome</keyword>
<sequence>MNGEVVYVQEFIAIFVENYFSSSLFRPQIESFQAYVRAVLWPNFREDCPHVCKMLQQFAGYLDDGFVKNAHHSLKLIAEHNLNKSAAIFFSPDISDVNIDYIGDSGIDY</sequence>
<gene>
    <name evidence="1" type="ORF">Trichorick_00043</name>
</gene>
<name>A0ABZ0UT82_9RICK</name>
<accession>A0ABZ0UT82</accession>
<dbReference type="EMBL" id="CP112932">
    <property type="protein sequence ID" value="WPY00173.1"/>
    <property type="molecule type" value="Genomic_DNA"/>
</dbReference>
<reference evidence="1 2" key="1">
    <citation type="submission" date="2022-10" db="EMBL/GenBank/DDBJ databases">
        <title>Host association and intracellularity evolved multiple times independently in the Rickettsiales.</title>
        <authorList>
            <person name="Castelli M."/>
            <person name="Nardi T."/>
            <person name="Gammuto L."/>
            <person name="Bellinzona G."/>
            <person name="Sabaneyeva E."/>
            <person name="Potekhin A."/>
            <person name="Serra V."/>
            <person name="Petroni G."/>
            <person name="Sassera D."/>
        </authorList>
    </citation>
    <scope>NUCLEOTIDE SEQUENCE [LARGE SCALE GENOMIC DNA]</scope>
    <source>
        <strain evidence="1 2">Kr 154-4</strain>
    </source>
</reference>